<feature type="transmembrane region" description="Helical" evidence="5">
    <location>
        <begin position="273"/>
        <end position="292"/>
    </location>
</feature>
<gene>
    <name evidence="7" type="ORF">GSLYS_00017880001</name>
</gene>
<dbReference type="InterPro" id="IPR052954">
    <property type="entry name" value="GPCR-Ligand_Int"/>
</dbReference>
<comment type="caution">
    <text evidence="7">The sequence shown here is derived from an EMBL/GenBank/DDBJ whole genome shotgun (WGS) entry which is preliminary data.</text>
</comment>
<evidence type="ECO:0000256" key="4">
    <source>
        <dbReference type="ARBA" id="ARBA00023136"/>
    </source>
</evidence>
<dbReference type="SUPFAM" id="SSF81321">
    <property type="entry name" value="Family A G protein-coupled receptor-like"/>
    <property type="match status" value="1"/>
</dbReference>
<accession>A0AAV2ICQ6</accession>
<dbReference type="PROSITE" id="PS50262">
    <property type="entry name" value="G_PROTEIN_RECEP_F1_2"/>
    <property type="match status" value="1"/>
</dbReference>
<keyword evidence="4 5" id="KW-0472">Membrane</keyword>
<feature type="transmembrane region" description="Helical" evidence="5">
    <location>
        <begin position="83"/>
        <end position="103"/>
    </location>
</feature>
<dbReference type="Proteomes" id="UP001497497">
    <property type="component" value="Unassembled WGS sequence"/>
</dbReference>
<dbReference type="CDD" id="cd14978">
    <property type="entry name" value="7tmA_FMRFamide_R-like"/>
    <property type="match status" value="1"/>
</dbReference>
<dbReference type="EMBL" id="CAXITT010000617">
    <property type="protein sequence ID" value="CAL1544367.1"/>
    <property type="molecule type" value="Genomic_DNA"/>
</dbReference>
<dbReference type="InterPro" id="IPR017452">
    <property type="entry name" value="GPCR_Rhodpsn_7TM"/>
</dbReference>
<evidence type="ECO:0000259" key="6">
    <source>
        <dbReference type="PROSITE" id="PS50262"/>
    </source>
</evidence>
<comment type="subcellular location">
    <subcellularLocation>
        <location evidence="1">Membrane</location>
    </subcellularLocation>
</comment>
<name>A0AAV2ICQ6_LYMST</name>
<feature type="transmembrane region" description="Helical" evidence="5">
    <location>
        <begin position="43"/>
        <end position="62"/>
    </location>
</feature>
<reference evidence="7 8" key="1">
    <citation type="submission" date="2024-04" db="EMBL/GenBank/DDBJ databases">
        <authorList>
            <consortium name="Genoscope - CEA"/>
            <person name="William W."/>
        </authorList>
    </citation>
    <scope>NUCLEOTIDE SEQUENCE [LARGE SCALE GENOMIC DNA]</scope>
</reference>
<dbReference type="Pfam" id="PF00001">
    <property type="entry name" value="7tm_1"/>
    <property type="match status" value="1"/>
</dbReference>
<evidence type="ECO:0000256" key="5">
    <source>
        <dbReference type="SAM" id="Phobius"/>
    </source>
</evidence>
<feature type="transmembrane region" description="Helical" evidence="5">
    <location>
        <begin position="312"/>
        <end position="332"/>
    </location>
</feature>
<feature type="transmembrane region" description="Helical" evidence="5">
    <location>
        <begin position="163"/>
        <end position="183"/>
    </location>
</feature>
<evidence type="ECO:0000256" key="3">
    <source>
        <dbReference type="ARBA" id="ARBA00022989"/>
    </source>
</evidence>
<keyword evidence="8" id="KW-1185">Reference proteome</keyword>
<evidence type="ECO:0000256" key="2">
    <source>
        <dbReference type="ARBA" id="ARBA00022692"/>
    </source>
</evidence>
<protein>
    <recommendedName>
        <fullName evidence="6">G-protein coupled receptors family 1 profile domain-containing protein</fullName>
    </recommendedName>
</protein>
<dbReference type="Gene3D" id="1.20.1070.10">
    <property type="entry name" value="Rhodopsin 7-helix transmembrane proteins"/>
    <property type="match status" value="1"/>
</dbReference>
<keyword evidence="2 5" id="KW-0812">Transmembrane</keyword>
<dbReference type="PRINTS" id="PR00237">
    <property type="entry name" value="GPCRRHODOPSN"/>
</dbReference>
<feature type="transmembrane region" description="Helical" evidence="5">
    <location>
        <begin position="123"/>
        <end position="142"/>
    </location>
</feature>
<proteinExistence type="predicted"/>
<feature type="transmembrane region" description="Helical" evidence="5">
    <location>
        <begin position="226"/>
        <end position="252"/>
    </location>
</feature>
<dbReference type="GO" id="GO:0016020">
    <property type="term" value="C:membrane"/>
    <property type="evidence" value="ECO:0007669"/>
    <property type="project" value="UniProtKB-SubCell"/>
</dbReference>
<feature type="domain" description="G-protein coupled receptors family 1 profile" evidence="6">
    <location>
        <begin position="55"/>
        <end position="329"/>
    </location>
</feature>
<evidence type="ECO:0000313" key="8">
    <source>
        <dbReference type="Proteomes" id="UP001497497"/>
    </source>
</evidence>
<evidence type="ECO:0000313" key="7">
    <source>
        <dbReference type="EMBL" id="CAL1544367.1"/>
    </source>
</evidence>
<dbReference type="PANTHER" id="PTHR46641">
    <property type="entry name" value="FMRFAMIDE RECEPTOR-RELATED"/>
    <property type="match status" value="1"/>
</dbReference>
<organism evidence="7 8">
    <name type="scientific">Lymnaea stagnalis</name>
    <name type="common">Great pond snail</name>
    <name type="synonym">Helix stagnalis</name>
    <dbReference type="NCBI Taxonomy" id="6523"/>
    <lineage>
        <taxon>Eukaryota</taxon>
        <taxon>Metazoa</taxon>
        <taxon>Spiralia</taxon>
        <taxon>Lophotrochozoa</taxon>
        <taxon>Mollusca</taxon>
        <taxon>Gastropoda</taxon>
        <taxon>Heterobranchia</taxon>
        <taxon>Euthyneura</taxon>
        <taxon>Panpulmonata</taxon>
        <taxon>Hygrophila</taxon>
        <taxon>Lymnaeoidea</taxon>
        <taxon>Lymnaeidae</taxon>
        <taxon>Lymnaea</taxon>
    </lineage>
</organism>
<evidence type="ECO:0000256" key="1">
    <source>
        <dbReference type="ARBA" id="ARBA00004370"/>
    </source>
</evidence>
<keyword evidence="3 5" id="KW-1133">Transmembrane helix</keyword>
<sequence>MLPPMNETDEFIDGSGAGGPMCDHEPEGGPGNMTTLEANITHFALPAVCVFGIVGNLLNLAILTRRKLQKSFRTLEQAANVCLISLAVSDLMFCVFAFLTMFIPADKIFLDQGILFNYARYSYAIINVFIMESTMLTVAMSLERFMAICYPLRQDLYLTTRRIKYIIVFTFIFSVGFNVPVLWRFKAVTWCPTNTSTITNGADLMTSHKNMVPLHNSKAVETAYRVAWAILGNYIPLVLLVYFNVCLCRKIYRSYKLRKHLGRQDQTRSSSHILTITLVAIVVLFFILVAPSETILQVMQMTESPTTSSFEAVLNLMQAINFSVNFILYCIISPYFRKTLKYMVLCGCYNIYQVSRDWKKEFETSLM</sequence>
<dbReference type="InterPro" id="IPR000276">
    <property type="entry name" value="GPCR_Rhodpsn"/>
</dbReference>
<dbReference type="PANTHER" id="PTHR46641:SF2">
    <property type="entry name" value="FMRFAMIDE RECEPTOR"/>
    <property type="match status" value="1"/>
</dbReference>
<dbReference type="AlphaFoldDB" id="A0AAV2ICQ6"/>
<dbReference type="GO" id="GO:0004930">
    <property type="term" value="F:G protein-coupled receptor activity"/>
    <property type="evidence" value="ECO:0007669"/>
    <property type="project" value="InterPro"/>
</dbReference>